<evidence type="ECO:0000256" key="9">
    <source>
        <dbReference type="ARBA" id="ARBA00023163"/>
    </source>
</evidence>
<dbReference type="GO" id="GO:0046983">
    <property type="term" value="F:protein dimerization activity"/>
    <property type="evidence" value="ECO:0007669"/>
    <property type="project" value="InterPro"/>
</dbReference>
<keyword evidence="5" id="KW-0862">Zinc</keyword>
<keyword evidence="15" id="KW-1185">Reference proteome</keyword>
<dbReference type="AlphaFoldDB" id="A0AAV0XUH3"/>
<dbReference type="InterPro" id="IPR008906">
    <property type="entry name" value="HATC_C_dom"/>
</dbReference>
<keyword evidence="7" id="KW-0175">Coiled coil</keyword>
<dbReference type="GO" id="GO:0043565">
    <property type="term" value="F:sequence-specific DNA binding"/>
    <property type="evidence" value="ECO:0007669"/>
    <property type="project" value="InterPro"/>
</dbReference>
<evidence type="ECO:0000313" key="15">
    <source>
        <dbReference type="Proteomes" id="UP001160148"/>
    </source>
</evidence>
<evidence type="ECO:0000256" key="1">
    <source>
        <dbReference type="ARBA" id="ARBA00004642"/>
    </source>
</evidence>
<evidence type="ECO:0000256" key="5">
    <source>
        <dbReference type="ARBA" id="ARBA00022833"/>
    </source>
</evidence>
<name>A0AAV0XUH3_9HEMI</name>
<evidence type="ECO:0000259" key="13">
    <source>
        <dbReference type="PROSITE" id="PS50950"/>
    </source>
</evidence>
<keyword evidence="10" id="KW-0539">Nucleus</keyword>
<keyword evidence="6" id="KW-0805">Transcription regulation</keyword>
<protein>
    <recommendedName>
        <fullName evidence="13">THAP-type domain-containing protein</fullName>
    </recommendedName>
</protein>
<dbReference type="SUPFAM" id="SSF57716">
    <property type="entry name" value="Glucocorticoid receptor-like (DNA-binding domain)"/>
    <property type="match status" value="2"/>
</dbReference>
<dbReference type="PROSITE" id="PS50950">
    <property type="entry name" value="ZF_THAP"/>
    <property type="match status" value="2"/>
</dbReference>
<evidence type="ECO:0000256" key="12">
    <source>
        <dbReference type="PROSITE-ProRule" id="PRU00309"/>
    </source>
</evidence>
<evidence type="ECO:0000256" key="8">
    <source>
        <dbReference type="ARBA" id="ARBA00023125"/>
    </source>
</evidence>
<dbReference type="InterPro" id="IPR006612">
    <property type="entry name" value="THAP_Znf"/>
</dbReference>
<dbReference type="Proteomes" id="UP001160148">
    <property type="component" value="Unassembled WGS sequence"/>
</dbReference>
<dbReference type="InterPro" id="IPR012337">
    <property type="entry name" value="RNaseH-like_sf"/>
</dbReference>
<dbReference type="SUPFAM" id="SSF53098">
    <property type="entry name" value="Ribonuclease H-like"/>
    <property type="match status" value="1"/>
</dbReference>
<proteinExistence type="inferred from homology"/>
<keyword evidence="3" id="KW-0479">Metal-binding</keyword>
<dbReference type="SMART" id="SM00692">
    <property type="entry name" value="DM3"/>
    <property type="match status" value="2"/>
</dbReference>
<evidence type="ECO:0000256" key="10">
    <source>
        <dbReference type="ARBA" id="ARBA00023242"/>
    </source>
</evidence>
<evidence type="ECO:0000256" key="11">
    <source>
        <dbReference type="ARBA" id="ARBA00023306"/>
    </source>
</evidence>
<gene>
    <name evidence="14" type="ORF">MEUPH1_LOCUS26169</name>
</gene>
<dbReference type="SMART" id="SM00980">
    <property type="entry name" value="THAP"/>
    <property type="match status" value="2"/>
</dbReference>
<feature type="domain" description="THAP-type" evidence="13">
    <location>
        <begin position="1"/>
        <end position="78"/>
    </location>
</feature>
<dbReference type="EMBL" id="CARXXK010001029">
    <property type="protein sequence ID" value="CAI6372274.1"/>
    <property type="molecule type" value="Genomic_DNA"/>
</dbReference>
<dbReference type="PANTHER" id="PTHR46600">
    <property type="entry name" value="THAP DOMAIN-CONTAINING"/>
    <property type="match status" value="1"/>
</dbReference>
<keyword evidence="4 12" id="KW-0863">Zinc-finger</keyword>
<keyword evidence="9" id="KW-0804">Transcription</keyword>
<feature type="domain" description="THAP-type" evidence="13">
    <location>
        <begin position="108"/>
        <end position="195"/>
    </location>
</feature>
<dbReference type="PANTHER" id="PTHR46600:SF1">
    <property type="entry name" value="THAP DOMAIN-CONTAINING PROTEIN 1"/>
    <property type="match status" value="1"/>
</dbReference>
<evidence type="ECO:0000256" key="7">
    <source>
        <dbReference type="ARBA" id="ARBA00023054"/>
    </source>
</evidence>
<dbReference type="GO" id="GO:0008270">
    <property type="term" value="F:zinc ion binding"/>
    <property type="evidence" value="ECO:0007669"/>
    <property type="project" value="UniProtKB-KW"/>
</dbReference>
<dbReference type="GO" id="GO:0005654">
    <property type="term" value="C:nucleoplasm"/>
    <property type="evidence" value="ECO:0007669"/>
    <property type="project" value="UniProtKB-SubCell"/>
</dbReference>
<reference evidence="14 15" key="1">
    <citation type="submission" date="2023-01" db="EMBL/GenBank/DDBJ databases">
        <authorList>
            <person name="Whitehead M."/>
        </authorList>
    </citation>
    <scope>NUCLEOTIDE SEQUENCE [LARGE SCALE GENOMIC DNA]</scope>
</reference>
<keyword evidence="8 12" id="KW-0238">DNA-binding</keyword>
<evidence type="ECO:0000313" key="14">
    <source>
        <dbReference type="EMBL" id="CAI6372274.1"/>
    </source>
</evidence>
<dbReference type="Gene3D" id="6.20.210.20">
    <property type="entry name" value="THAP domain"/>
    <property type="match status" value="1"/>
</dbReference>
<dbReference type="Pfam" id="PF05699">
    <property type="entry name" value="Dimer_Tnp_hAT"/>
    <property type="match status" value="1"/>
</dbReference>
<evidence type="ECO:0000256" key="4">
    <source>
        <dbReference type="ARBA" id="ARBA00022771"/>
    </source>
</evidence>
<sequence length="556" mass="64070">MHKCIACGNKSNTTKVNRPGVMYHGIPKNAYMRRKWLKVFGIDRCHDWQRICSDHFLEENYKPGKKRFLFSNAIPQPYDPNGFPSNDATQSNDIEIENNVILPIEQNMPDLTLGSGLQCSVKNCFNRFSKNLSLFGYPMDFTLRKKWIEKCGLKIDPSKIVMSSTRVCATHFEIDCFKNTELKNRLKPGAVPSLFLDNVPNALPVPVLSTCEDQFIRYEAAEQTSEEKQNNVKDNTSMTIDLTTDDSSNDSLSITLEPIEKRTSQCCINNIKYVPIMDVCNTEDLTIDEPEFIFEMPMKVVLPSLYWKGEHLNAKNATRFYQRDTNDVTVKIVLFFNNLLPTIQIYGKKYEYTTPIKTKKELEDLLEKVDGIEKCHGRGGFVFEQCLGYFENSLVNMCSGCEGLVKDQDLQRMKAKIVAKNKMMESFYNCFAEKKLLILQLRRKLAEIKRNRRHRFALNPSGISNIIESDNFHKEKFPNIHFLLKILCTLPVSTSTPERTFSCLKRLKSYLRNTITATRLNRLAMLAVHKEIPLTAEEVLNELSKKSRKLDFVLSF</sequence>
<comment type="caution">
    <text evidence="14">The sequence shown here is derived from an EMBL/GenBank/DDBJ whole genome shotgun (WGS) entry which is preliminary data.</text>
</comment>
<evidence type="ECO:0000256" key="3">
    <source>
        <dbReference type="ARBA" id="ARBA00022723"/>
    </source>
</evidence>
<organism evidence="14 15">
    <name type="scientific">Macrosiphum euphorbiae</name>
    <name type="common">potato aphid</name>
    <dbReference type="NCBI Taxonomy" id="13131"/>
    <lineage>
        <taxon>Eukaryota</taxon>
        <taxon>Metazoa</taxon>
        <taxon>Ecdysozoa</taxon>
        <taxon>Arthropoda</taxon>
        <taxon>Hexapoda</taxon>
        <taxon>Insecta</taxon>
        <taxon>Pterygota</taxon>
        <taxon>Neoptera</taxon>
        <taxon>Paraneoptera</taxon>
        <taxon>Hemiptera</taxon>
        <taxon>Sternorrhyncha</taxon>
        <taxon>Aphidomorpha</taxon>
        <taxon>Aphidoidea</taxon>
        <taxon>Aphididae</taxon>
        <taxon>Macrosiphini</taxon>
        <taxon>Macrosiphum</taxon>
    </lineage>
</organism>
<keyword evidence="11" id="KW-0131">Cell cycle</keyword>
<dbReference type="Pfam" id="PF05485">
    <property type="entry name" value="THAP"/>
    <property type="match status" value="2"/>
</dbReference>
<evidence type="ECO:0000256" key="2">
    <source>
        <dbReference type="ARBA" id="ARBA00006177"/>
    </source>
</evidence>
<comment type="subcellular location">
    <subcellularLocation>
        <location evidence="1">Nucleus</location>
        <location evidence="1">Nucleoplasm</location>
    </subcellularLocation>
</comment>
<comment type="similarity">
    <text evidence="2">Belongs to the THAP1 family.</text>
</comment>
<accession>A0AAV0XUH3</accession>
<evidence type="ECO:0000256" key="6">
    <source>
        <dbReference type="ARBA" id="ARBA00023015"/>
    </source>
</evidence>
<dbReference type="InterPro" id="IPR026516">
    <property type="entry name" value="THAP1/10"/>
</dbReference>
<dbReference type="InterPro" id="IPR038441">
    <property type="entry name" value="THAP_Znf_sf"/>
</dbReference>